<protein>
    <submittedName>
        <fullName evidence="2">Uncharacterized protein</fullName>
    </submittedName>
</protein>
<evidence type="ECO:0000313" key="2">
    <source>
        <dbReference type="EMBL" id="KIM38379.1"/>
    </source>
</evidence>
<evidence type="ECO:0000256" key="1">
    <source>
        <dbReference type="SAM" id="MobiDB-lite"/>
    </source>
</evidence>
<feature type="region of interest" description="Disordered" evidence="1">
    <location>
        <begin position="127"/>
        <end position="191"/>
    </location>
</feature>
<reference evidence="2 3" key="1">
    <citation type="submission" date="2014-04" db="EMBL/GenBank/DDBJ databases">
        <authorList>
            <consortium name="DOE Joint Genome Institute"/>
            <person name="Kuo A."/>
            <person name="Gay G."/>
            <person name="Dore J."/>
            <person name="Kohler A."/>
            <person name="Nagy L.G."/>
            <person name="Floudas D."/>
            <person name="Copeland A."/>
            <person name="Barry K.W."/>
            <person name="Cichocki N."/>
            <person name="Veneault-Fourrey C."/>
            <person name="LaButti K."/>
            <person name="Lindquist E.A."/>
            <person name="Lipzen A."/>
            <person name="Lundell T."/>
            <person name="Morin E."/>
            <person name="Murat C."/>
            <person name="Sun H."/>
            <person name="Tunlid A."/>
            <person name="Henrissat B."/>
            <person name="Grigoriev I.V."/>
            <person name="Hibbett D.S."/>
            <person name="Martin F."/>
            <person name="Nordberg H.P."/>
            <person name="Cantor M.N."/>
            <person name="Hua S.X."/>
        </authorList>
    </citation>
    <scope>NUCLEOTIDE SEQUENCE [LARGE SCALE GENOMIC DNA]</scope>
    <source>
        <strain evidence="3">h7</strain>
    </source>
</reference>
<keyword evidence="3" id="KW-1185">Reference proteome</keyword>
<feature type="compositionally biased region" description="Low complexity" evidence="1">
    <location>
        <begin position="383"/>
        <end position="398"/>
    </location>
</feature>
<feature type="region of interest" description="Disordered" evidence="1">
    <location>
        <begin position="272"/>
        <end position="416"/>
    </location>
</feature>
<gene>
    <name evidence="2" type="ORF">M413DRAFT_30211</name>
</gene>
<feature type="compositionally biased region" description="Basic and acidic residues" evidence="1">
    <location>
        <begin position="618"/>
        <end position="643"/>
    </location>
</feature>
<dbReference type="AlphaFoldDB" id="A0A0C3C265"/>
<feature type="compositionally biased region" description="Basic and acidic residues" evidence="1">
    <location>
        <begin position="496"/>
        <end position="506"/>
    </location>
</feature>
<feature type="region of interest" description="Disordered" evidence="1">
    <location>
        <begin position="219"/>
        <end position="255"/>
    </location>
</feature>
<dbReference type="HOGENOM" id="CLU_425804_0_0_1"/>
<feature type="compositionally biased region" description="Polar residues" evidence="1">
    <location>
        <begin position="93"/>
        <end position="104"/>
    </location>
</feature>
<sequence>MLDVIIKIQKTIGDGTPAGFKTRKEILLQHSIFNRMQSQVFTATAKTLDDFERELAKVLREKLANGYFGRVNLLPQGAHPVALSSVPADQDDLSANSLVNPNQERTPRARPDFGRYFGSQREIRCRTSREGETELTYESSTNFSAPSIVPTTGLADSMSAAGPVGSRAPGDSMSAPGPVGTRPRNHEQSSLFSNRLSEPPAYNTHGFRDSILVQPEPVIEESSRGSFRPAMRGKESSSRRASVLADHGNISQGRQQPFIGHAEPREIANPAASANFAPSSPYTSTQSAAYPAYSAHPPQSARPLPTSTPKLAKPLPSAPCTSTESAADLAYSAHPPLSQSTRPPPTSTPKLAKPMHPVANSSTQFGDSYNSSTRPAGPRHPAGKPAAPFSSPSSANPAMKQWDESRHGQQPSTSHAFQAHIASFSSHPVTSPLAQQVTPPVGYSASSHERGRWPDSSSPNRWNGQQTPAGHTLQAHPVTGPLAQPATISPFGHSANSREPDSETIRWSDYSSSENYQGSIDLDEIPITFYRSSQDSQSLDRPYPAGFPRMTGPQQDRVMSDFLPRPAEGAEYDSRNSVSPKNQYPSDNRDRNFNRRRDRVDDSARGGSTSNHAGPSRKPQDNGYKKNIHKHQDYDNASRRWDD</sequence>
<feature type="compositionally biased region" description="Polar residues" evidence="1">
    <location>
        <begin position="575"/>
        <end position="586"/>
    </location>
</feature>
<organism evidence="2 3">
    <name type="scientific">Hebeloma cylindrosporum</name>
    <dbReference type="NCBI Taxonomy" id="76867"/>
    <lineage>
        <taxon>Eukaryota</taxon>
        <taxon>Fungi</taxon>
        <taxon>Dikarya</taxon>
        <taxon>Basidiomycota</taxon>
        <taxon>Agaricomycotina</taxon>
        <taxon>Agaricomycetes</taxon>
        <taxon>Agaricomycetidae</taxon>
        <taxon>Agaricales</taxon>
        <taxon>Agaricineae</taxon>
        <taxon>Hymenogastraceae</taxon>
        <taxon>Hebeloma</taxon>
    </lineage>
</organism>
<feature type="compositionally biased region" description="Basic and acidic residues" evidence="1">
    <location>
        <begin position="587"/>
        <end position="604"/>
    </location>
</feature>
<feature type="compositionally biased region" description="Polar residues" evidence="1">
    <location>
        <begin position="455"/>
        <end position="469"/>
    </location>
</feature>
<accession>A0A0C3C265</accession>
<feature type="region of interest" description="Disordered" evidence="1">
    <location>
        <begin position="428"/>
        <end position="517"/>
    </location>
</feature>
<reference evidence="3" key="2">
    <citation type="submission" date="2015-01" db="EMBL/GenBank/DDBJ databases">
        <title>Evolutionary Origins and Diversification of the Mycorrhizal Mutualists.</title>
        <authorList>
            <consortium name="DOE Joint Genome Institute"/>
            <consortium name="Mycorrhizal Genomics Consortium"/>
            <person name="Kohler A."/>
            <person name="Kuo A."/>
            <person name="Nagy L.G."/>
            <person name="Floudas D."/>
            <person name="Copeland A."/>
            <person name="Barry K.W."/>
            <person name="Cichocki N."/>
            <person name="Veneault-Fourrey C."/>
            <person name="LaButti K."/>
            <person name="Lindquist E.A."/>
            <person name="Lipzen A."/>
            <person name="Lundell T."/>
            <person name="Morin E."/>
            <person name="Murat C."/>
            <person name="Riley R."/>
            <person name="Ohm R."/>
            <person name="Sun H."/>
            <person name="Tunlid A."/>
            <person name="Henrissat B."/>
            <person name="Grigoriev I.V."/>
            <person name="Hibbett D.S."/>
            <person name="Martin F."/>
        </authorList>
    </citation>
    <scope>NUCLEOTIDE SEQUENCE [LARGE SCALE GENOMIC DNA]</scope>
    <source>
        <strain evidence="3">h7</strain>
    </source>
</reference>
<proteinExistence type="predicted"/>
<dbReference type="Proteomes" id="UP000053424">
    <property type="component" value="Unassembled WGS sequence"/>
</dbReference>
<feature type="compositionally biased region" description="Polar residues" evidence="1">
    <location>
        <begin position="359"/>
        <end position="374"/>
    </location>
</feature>
<evidence type="ECO:0000313" key="3">
    <source>
        <dbReference type="Proteomes" id="UP000053424"/>
    </source>
</evidence>
<feature type="region of interest" description="Disordered" evidence="1">
    <location>
        <begin position="533"/>
        <end position="643"/>
    </location>
</feature>
<feature type="compositionally biased region" description="Polar residues" evidence="1">
    <location>
        <begin position="136"/>
        <end position="145"/>
    </location>
</feature>
<feature type="region of interest" description="Disordered" evidence="1">
    <location>
        <begin position="92"/>
        <end position="114"/>
    </location>
</feature>
<feature type="compositionally biased region" description="Low complexity" evidence="1">
    <location>
        <begin position="272"/>
        <end position="301"/>
    </location>
</feature>
<name>A0A0C3C265_HEBCY</name>
<feature type="compositionally biased region" description="Polar residues" evidence="1">
    <location>
        <begin position="428"/>
        <end position="438"/>
    </location>
</feature>
<dbReference type="EMBL" id="KN831791">
    <property type="protein sequence ID" value="KIM38379.1"/>
    <property type="molecule type" value="Genomic_DNA"/>
</dbReference>